<sequence>MTDEIQPDINITSTNAAVTMTLRGAITLPYVTQLVADFATLPMDRTVHADLSGVTRFDTSAA</sequence>
<dbReference type="HOGENOM" id="CLU_2899720_0_0_5"/>
<reference evidence="1 2" key="1">
    <citation type="journal article" date="2013" name="PLoS ONE">
        <title>Poles Apart: Arctic and Antarctic Octadecabacter strains Share High Genome Plasticity and a New Type of Xanthorhodopsin.</title>
        <authorList>
            <person name="Vollmers J."/>
            <person name="Voget S."/>
            <person name="Dietrich S."/>
            <person name="Gollnow K."/>
            <person name="Smits M."/>
            <person name="Meyer K."/>
            <person name="Brinkhoff T."/>
            <person name="Simon M."/>
            <person name="Daniel R."/>
        </authorList>
    </citation>
    <scope>NUCLEOTIDE SEQUENCE [LARGE SCALE GENOMIC DNA]</scope>
    <source>
        <strain evidence="1 2">307</strain>
    </source>
</reference>
<dbReference type="RefSeq" id="WP_015499364.1">
    <property type="nucleotide sequence ID" value="NC_020911.1"/>
</dbReference>
<evidence type="ECO:0000313" key="1">
    <source>
        <dbReference type="EMBL" id="AGI67332.1"/>
    </source>
</evidence>
<evidence type="ECO:0000313" key="2">
    <source>
        <dbReference type="Proteomes" id="UP000005307"/>
    </source>
</evidence>
<proteinExistence type="predicted"/>
<evidence type="ECO:0008006" key="3">
    <source>
        <dbReference type="Google" id="ProtNLM"/>
    </source>
</evidence>
<name>M9R536_9RHOB</name>
<protein>
    <recommendedName>
        <fullName evidence="3">STAS domain-containing protein</fullName>
    </recommendedName>
</protein>
<dbReference type="KEGG" id="oat:OAN307_c16630"/>
<dbReference type="AlphaFoldDB" id="M9R536"/>
<keyword evidence="2" id="KW-1185">Reference proteome</keyword>
<gene>
    <name evidence="1" type="ORF">OAN307_c16630</name>
</gene>
<dbReference type="eggNOG" id="COG0767">
    <property type="taxonomic scope" value="Bacteria"/>
</dbReference>
<dbReference type="STRING" id="391626.OAN307_c16630"/>
<dbReference type="Proteomes" id="UP000005307">
    <property type="component" value="Chromosome"/>
</dbReference>
<organism evidence="1 2">
    <name type="scientific">Octadecabacter antarcticus 307</name>
    <dbReference type="NCBI Taxonomy" id="391626"/>
    <lineage>
        <taxon>Bacteria</taxon>
        <taxon>Pseudomonadati</taxon>
        <taxon>Pseudomonadota</taxon>
        <taxon>Alphaproteobacteria</taxon>
        <taxon>Rhodobacterales</taxon>
        <taxon>Roseobacteraceae</taxon>
        <taxon>Octadecabacter</taxon>
    </lineage>
</organism>
<dbReference type="EMBL" id="CP003740">
    <property type="protein sequence ID" value="AGI67332.1"/>
    <property type="molecule type" value="Genomic_DNA"/>
</dbReference>
<accession>M9R536</accession>